<name>A0A6A4IL14_9AGAR</name>
<protein>
    <submittedName>
        <fullName evidence="1">Uncharacterized protein</fullName>
    </submittedName>
</protein>
<gene>
    <name evidence="1" type="ORF">BT96DRAFT_582806</name>
</gene>
<accession>A0A6A4IL14</accession>
<sequence>MIMLMYPTRSPGSRVSELLLSISLVLYTCLLPFQESFPGRRTLHSSPQCLFTLDPNRKSICCFIFTSLPLVTYYNFILALLQSVLDEDATDSVPM</sequence>
<proteinExistence type="predicted"/>
<keyword evidence="2" id="KW-1185">Reference proteome</keyword>
<evidence type="ECO:0000313" key="1">
    <source>
        <dbReference type="EMBL" id="KAE9409155.1"/>
    </source>
</evidence>
<reference evidence="1" key="1">
    <citation type="journal article" date="2019" name="Environ. Microbiol.">
        <title>Fungal ecological strategies reflected in gene transcription - a case study of two litter decomposers.</title>
        <authorList>
            <person name="Barbi F."/>
            <person name="Kohler A."/>
            <person name="Barry K."/>
            <person name="Baskaran P."/>
            <person name="Daum C."/>
            <person name="Fauchery L."/>
            <person name="Ihrmark K."/>
            <person name="Kuo A."/>
            <person name="LaButti K."/>
            <person name="Lipzen A."/>
            <person name="Morin E."/>
            <person name="Grigoriev I.V."/>
            <person name="Henrissat B."/>
            <person name="Lindahl B."/>
            <person name="Martin F."/>
        </authorList>
    </citation>
    <scope>NUCLEOTIDE SEQUENCE</scope>
    <source>
        <strain evidence="1">JB14</strain>
    </source>
</reference>
<dbReference type="AlphaFoldDB" id="A0A6A4IL14"/>
<organism evidence="1 2">
    <name type="scientific">Gymnopus androsaceus JB14</name>
    <dbReference type="NCBI Taxonomy" id="1447944"/>
    <lineage>
        <taxon>Eukaryota</taxon>
        <taxon>Fungi</taxon>
        <taxon>Dikarya</taxon>
        <taxon>Basidiomycota</taxon>
        <taxon>Agaricomycotina</taxon>
        <taxon>Agaricomycetes</taxon>
        <taxon>Agaricomycetidae</taxon>
        <taxon>Agaricales</taxon>
        <taxon>Marasmiineae</taxon>
        <taxon>Omphalotaceae</taxon>
        <taxon>Gymnopus</taxon>
    </lineage>
</organism>
<dbReference type="EMBL" id="ML769388">
    <property type="protein sequence ID" value="KAE9409155.1"/>
    <property type="molecule type" value="Genomic_DNA"/>
</dbReference>
<evidence type="ECO:0000313" key="2">
    <source>
        <dbReference type="Proteomes" id="UP000799118"/>
    </source>
</evidence>
<dbReference type="Proteomes" id="UP000799118">
    <property type="component" value="Unassembled WGS sequence"/>
</dbReference>